<dbReference type="InterPro" id="IPR035919">
    <property type="entry name" value="EAL_sf"/>
</dbReference>
<dbReference type="PANTHER" id="PTHR33525:SF4">
    <property type="entry name" value="CYCLIC DI-GMP PHOSPHODIESTERASE CDGJ"/>
    <property type="match status" value="1"/>
</dbReference>
<feature type="domain" description="HDOD" evidence="2">
    <location>
        <begin position="138"/>
        <end position="325"/>
    </location>
</feature>
<protein>
    <submittedName>
        <fullName evidence="3">HDOD domain-containing protein</fullName>
    </submittedName>
</protein>
<dbReference type="Pfam" id="PF00563">
    <property type="entry name" value="EAL"/>
    <property type="match status" value="1"/>
</dbReference>
<proteinExistence type="predicted"/>
<dbReference type="AlphaFoldDB" id="A0A8J6NBE2"/>
<dbReference type="InterPro" id="IPR001633">
    <property type="entry name" value="EAL_dom"/>
</dbReference>
<dbReference type="SUPFAM" id="SSF141868">
    <property type="entry name" value="EAL domain-like"/>
    <property type="match status" value="1"/>
</dbReference>
<comment type="caution">
    <text evidence="3">The sequence shown here is derived from an EMBL/GenBank/DDBJ whole genome shotgun (WGS) entry which is preliminary data.</text>
</comment>
<dbReference type="PROSITE" id="PS50883">
    <property type="entry name" value="EAL"/>
    <property type="match status" value="1"/>
</dbReference>
<dbReference type="InterPro" id="IPR013976">
    <property type="entry name" value="HDOD"/>
</dbReference>
<sequence length="343" mass="39320">MRRTINFTQDLLEKKAPLSFPKTKIVIEVLEDVEPTKEVIAACREFRKAGYILALDDFVFAKKFEPLIKLAHIIKIDFRATPIDEIQKVLYRLRPYNLKFLAEKVETHEEFNLAVKLGFTYFQGFFFGKPEVMQIKDIASAKINLINLLAEVSKKSTSVKQLEKIISSDVGMSYKLLRYINSAYFYLISKIESIKHAIVYLGEEGIRRFVMLVIISEIASDKPDELLRLAVVRAKFCELLAENSSLDTHPSEMFILGLFSLIDAMLDTQMAQLMEKLPINPHIKDALTQQKGPLAPFLQTVITYEKNCEEGCQELLHKLGVNSADVYKMYMEAVEYADNILKM</sequence>
<dbReference type="EMBL" id="JACNJZ010000101">
    <property type="protein sequence ID" value="MBC8317741.1"/>
    <property type="molecule type" value="Genomic_DNA"/>
</dbReference>
<dbReference type="Pfam" id="PF08668">
    <property type="entry name" value="HDOD"/>
    <property type="match status" value="1"/>
</dbReference>
<dbReference type="Gene3D" id="1.10.3210.10">
    <property type="entry name" value="Hypothetical protein af1432"/>
    <property type="match status" value="1"/>
</dbReference>
<accession>A0A8J6NBE2</accession>
<gene>
    <name evidence="3" type="ORF">H8E41_07520</name>
</gene>
<evidence type="ECO:0000313" key="3">
    <source>
        <dbReference type="EMBL" id="MBC8317741.1"/>
    </source>
</evidence>
<reference evidence="3 4" key="1">
    <citation type="submission" date="2020-08" db="EMBL/GenBank/DDBJ databases">
        <title>Bridging the membrane lipid divide: bacteria of the FCB group superphylum have the potential to synthesize archaeal ether lipids.</title>
        <authorList>
            <person name="Villanueva L."/>
            <person name="Von Meijenfeldt F.A.B."/>
            <person name="Westbye A.B."/>
            <person name="Yadav S."/>
            <person name="Hopmans E.C."/>
            <person name="Dutilh B.E."/>
            <person name="Sinninghe Damste J.S."/>
        </authorList>
    </citation>
    <scope>NUCLEOTIDE SEQUENCE [LARGE SCALE GENOMIC DNA]</scope>
    <source>
        <strain evidence="3">NIOZ-UU47</strain>
    </source>
</reference>
<dbReference type="PROSITE" id="PS51833">
    <property type="entry name" value="HDOD"/>
    <property type="match status" value="1"/>
</dbReference>
<dbReference type="Gene3D" id="3.20.20.450">
    <property type="entry name" value="EAL domain"/>
    <property type="match status" value="1"/>
</dbReference>
<dbReference type="SUPFAM" id="SSF109604">
    <property type="entry name" value="HD-domain/PDEase-like"/>
    <property type="match status" value="1"/>
</dbReference>
<dbReference type="Proteomes" id="UP000614424">
    <property type="component" value="Unassembled WGS sequence"/>
</dbReference>
<evidence type="ECO:0000259" key="1">
    <source>
        <dbReference type="PROSITE" id="PS50883"/>
    </source>
</evidence>
<name>A0A8J6NBE2_9BACT</name>
<dbReference type="InterPro" id="IPR052340">
    <property type="entry name" value="RNase_Y/CdgJ"/>
</dbReference>
<evidence type="ECO:0000313" key="4">
    <source>
        <dbReference type="Proteomes" id="UP000614424"/>
    </source>
</evidence>
<evidence type="ECO:0000259" key="2">
    <source>
        <dbReference type="PROSITE" id="PS51833"/>
    </source>
</evidence>
<dbReference type="PANTHER" id="PTHR33525">
    <property type="match status" value="1"/>
</dbReference>
<feature type="domain" description="EAL" evidence="1">
    <location>
        <begin position="1"/>
        <end position="144"/>
    </location>
</feature>
<organism evidence="3 4">
    <name type="scientific">Candidatus Desulfobia pelagia</name>
    <dbReference type="NCBI Taxonomy" id="2841692"/>
    <lineage>
        <taxon>Bacteria</taxon>
        <taxon>Pseudomonadati</taxon>
        <taxon>Thermodesulfobacteriota</taxon>
        <taxon>Desulfobulbia</taxon>
        <taxon>Desulfobulbales</taxon>
        <taxon>Desulfobulbaceae</taxon>
        <taxon>Candidatus Desulfobia</taxon>
    </lineage>
</organism>